<keyword evidence="2" id="KW-1185">Reference proteome</keyword>
<dbReference type="RefSeq" id="WP_230564081.1">
    <property type="nucleotide sequence ID" value="NZ_JAJITC010000018.1"/>
</dbReference>
<protein>
    <submittedName>
        <fullName evidence="1">Uncharacterized protein</fullName>
    </submittedName>
</protein>
<gene>
    <name evidence="1" type="ORF">LJ655_26180</name>
</gene>
<comment type="caution">
    <text evidence="1">The sequence shown here is derived from an EMBL/GenBank/DDBJ whole genome shotgun (WGS) entry which is preliminary data.</text>
</comment>
<proteinExistence type="predicted"/>
<accession>A0ABS8KKK8</accession>
<dbReference type="Proteomes" id="UP001430614">
    <property type="component" value="Unassembled WGS sequence"/>
</dbReference>
<organism evidence="1 2">
    <name type="scientific">Paraburkholderia translucens</name>
    <dbReference type="NCBI Taxonomy" id="2886945"/>
    <lineage>
        <taxon>Bacteria</taxon>
        <taxon>Pseudomonadati</taxon>
        <taxon>Pseudomonadota</taxon>
        <taxon>Betaproteobacteria</taxon>
        <taxon>Burkholderiales</taxon>
        <taxon>Burkholderiaceae</taxon>
        <taxon>Paraburkholderia</taxon>
    </lineage>
</organism>
<sequence>MNIAALMWPVAVLRRAFWPRAIALKLHSLFAGIQMLKRPSMIPAPSSRQEDHVATRKARAEALRQGEADRAQKRLDGDARIDVNAAKWRYVSSRE</sequence>
<dbReference type="EMBL" id="JAJITC010000018">
    <property type="protein sequence ID" value="MCC8405307.1"/>
    <property type="molecule type" value="Genomic_DNA"/>
</dbReference>
<name>A0ABS8KKK8_9BURK</name>
<reference evidence="1 2" key="1">
    <citation type="submission" date="2021-11" db="EMBL/GenBank/DDBJ databases">
        <authorList>
            <person name="Oh E.-T."/>
            <person name="Kim S.-B."/>
        </authorList>
    </citation>
    <scope>NUCLEOTIDE SEQUENCE [LARGE SCALE GENOMIC DNA]</scope>
    <source>
        <strain evidence="1 2">MMS20-SJTN17</strain>
    </source>
</reference>
<evidence type="ECO:0000313" key="2">
    <source>
        <dbReference type="Proteomes" id="UP001430614"/>
    </source>
</evidence>
<evidence type="ECO:0000313" key="1">
    <source>
        <dbReference type="EMBL" id="MCC8405307.1"/>
    </source>
</evidence>